<dbReference type="InterPro" id="IPR036291">
    <property type="entry name" value="NAD(P)-bd_dom_sf"/>
</dbReference>
<dbReference type="Gene3D" id="3.40.50.720">
    <property type="entry name" value="NAD(P)-binding Rossmann-like Domain"/>
    <property type="match status" value="1"/>
</dbReference>
<dbReference type="EMBL" id="SFCC01000025">
    <property type="protein sequence ID" value="RZQ59432.1"/>
    <property type="molecule type" value="Genomic_DNA"/>
</dbReference>
<dbReference type="Proteomes" id="UP000292003">
    <property type="component" value="Unassembled WGS sequence"/>
</dbReference>
<dbReference type="Pfam" id="PF08338">
    <property type="entry name" value="DUF1731"/>
    <property type="match status" value="1"/>
</dbReference>
<dbReference type="PANTHER" id="PTHR11092">
    <property type="entry name" value="SUGAR NUCLEOTIDE EPIMERASE RELATED"/>
    <property type="match status" value="1"/>
</dbReference>
<gene>
    <name evidence="4" type="ORF">EWH70_34545</name>
</gene>
<evidence type="ECO:0000259" key="2">
    <source>
        <dbReference type="Pfam" id="PF01370"/>
    </source>
</evidence>
<dbReference type="SUPFAM" id="SSF51735">
    <property type="entry name" value="NAD(P)-binding Rossmann-fold domains"/>
    <property type="match status" value="1"/>
</dbReference>
<feature type="domain" description="DUF1731" evidence="3">
    <location>
        <begin position="245"/>
        <end position="291"/>
    </location>
</feature>
<dbReference type="InterPro" id="IPR013549">
    <property type="entry name" value="DUF1731"/>
</dbReference>
<evidence type="ECO:0000313" key="4">
    <source>
        <dbReference type="EMBL" id="RZQ59432.1"/>
    </source>
</evidence>
<comment type="similarity">
    <text evidence="1">Belongs to the NAD(P)-dependent epimerase/dehydratase family. SDR39U1 subfamily.</text>
</comment>
<feature type="domain" description="NAD-dependent epimerase/dehydratase" evidence="2">
    <location>
        <begin position="3"/>
        <end position="211"/>
    </location>
</feature>
<dbReference type="AlphaFoldDB" id="A0A4Q7IYT7"/>
<comment type="caution">
    <text evidence="4">The sequence shown here is derived from an EMBL/GenBank/DDBJ whole genome shotgun (WGS) entry which is preliminary data.</text>
</comment>
<sequence>MRVLLAGSSGLIGATLARSLTANGHEVRRLVRRETRGPDERNWDPPAGRIEPGAFDGVDAVINVGGAPMGLRWSAARKQMIVDSRVEPTEVLADAVAEHGIPVLVNASAVGFYGDTGSTVVDETAPNGEGFLAGLAARWEAATAPAAKAGARVVLARTGLVISGAGGLLGTLKPLFLLGLGGRLGDGKQFMPWISLTDEVAALEFALTHAKVSGPVNLTAPTPVTNAEFTRAFARALGRPAPWWVPGPALRVALGEQADEMALVSQRAVPEVLRGAGFRFTHTELDAALADEL</sequence>
<dbReference type="InterPro" id="IPR010099">
    <property type="entry name" value="SDR39U1"/>
</dbReference>
<protein>
    <submittedName>
        <fullName evidence="4">TIGR01777 family protein</fullName>
    </submittedName>
</protein>
<dbReference type="PANTHER" id="PTHR11092:SF0">
    <property type="entry name" value="EPIMERASE FAMILY PROTEIN SDR39U1"/>
    <property type="match status" value="1"/>
</dbReference>
<keyword evidence="5" id="KW-1185">Reference proteome</keyword>
<organism evidence="4 5">
    <name type="scientific">Amycolatopsis suaedae</name>
    <dbReference type="NCBI Taxonomy" id="2510978"/>
    <lineage>
        <taxon>Bacteria</taxon>
        <taxon>Bacillati</taxon>
        <taxon>Actinomycetota</taxon>
        <taxon>Actinomycetes</taxon>
        <taxon>Pseudonocardiales</taxon>
        <taxon>Pseudonocardiaceae</taxon>
        <taxon>Amycolatopsis</taxon>
    </lineage>
</organism>
<dbReference type="RefSeq" id="WP_130479809.1">
    <property type="nucleotide sequence ID" value="NZ_SFCC01000025.1"/>
</dbReference>
<proteinExistence type="inferred from homology"/>
<dbReference type="OrthoDB" id="9801773at2"/>
<reference evidence="4 5" key="1">
    <citation type="submission" date="2019-02" db="EMBL/GenBank/DDBJ databases">
        <title>Draft genome sequence of Amycolatopsis sp. 8-3EHSu isolated from roots of Suaeda maritima.</title>
        <authorList>
            <person name="Duangmal K."/>
            <person name="Chantavorakit T."/>
        </authorList>
    </citation>
    <scope>NUCLEOTIDE SEQUENCE [LARGE SCALE GENOMIC DNA]</scope>
    <source>
        <strain evidence="4 5">8-3EHSu</strain>
    </source>
</reference>
<dbReference type="InterPro" id="IPR001509">
    <property type="entry name" value="Epimerase_deHydtase"/>
</dbReference>
<name>A0A4Q7IYT7_9PSEU</name>
<evidence type="ECO:0000256" key="1">
    <source>
        <dbReference type="ARBA" id="ARBA00009353"/>
    </source>
</evidence>
<evidence type="ECO:0000313" key="5">
    <source>
        <dbReference type="Proteomes" id="UP000292003"/>
    </source>
</evidence>
<evidence type="ECO:0000259" key="3">
    <source>
        <dbReference type="Pfam" id="PF08338"/>
    </source>
</evidence>
<dbReference type="Pfam" id="PF01370">
    <property type="entry name" value="Epimerase"/>
    <property type="match status" value="1"/>
</dbReference>
<dbReference type="NCBIfam" id="TIGR01777">
    <property type="entry name" value="yfcH"/>
    <property type="match status" value="1"/>
</dbReference>
<accession>A0A4Q7IYT7</accession>